<dbReference type="EMBL" id="FODV01000001">
    <property type="protein sequence ID" value="SEO20547.1"/>
    <property type="molecule type" value="Genomic_DNA"/>
</dbReference>
<dbReference type="PROSITE" id="PS50928">
    <property type="entry name" value="ABC_TM1"/>
    <property type="match status" value="1"/>
</dbReference>
<evidence type="ECO:0000256" key="6">
    <source>
        <dbReference type="ARBA" id="ARBA00022989"/>
    </source>
</evidence>
<evidence type="ECO:0000313" key="10">
    <source>
        <dbReference type="EMBL" id="SEO20547.1"/>
    </source>
</evidence>
<reference evidence="11" key="1">
    <citation type="submission" date="2016-10" db="EMBL/GenBank/DDBJ databases">
        <authorList>
            <person name="Varghese N."/>
            <person name="Submissions S."/>
        </authorList>
    </citation>
    <scope>NUCLEOTIDE SEQUENCE [LARGE SCALE GENOMIC DNA]</scope>
    <source>
        <strain evidence="11">CGMCC 1.10121</strain>
    </source>
</reference>
<keyword evidence="6 8" id="KW-1133">Transmembrane helix</keyword>
<keyword evidence="3 8" id="KW-0813">Transport</keyword>
<comment type="subcellular location">
    <subcellularLocation>
        <location evidence="1 8">Cell membrane</location>
        <topology evidence="1 8">Multi-pass membrane protein</topology>
    </subcellularLocation>
</comment>
<evidence type="ECO:0000256" key="1">
    <source>
        <dbReference type="ARBA" id="ARBA00004651"/>
    </source>
</evidence>
<feature type="transmembrane region" description="Helical" evidence="8">
    <location>
        <begin position="79"/>
        <end position="101"/>
    </location>
</feature>
<dbReference type="Gene3D" id="1.10.3720.10">
    <property type="entry name" value="MetI-like"/>
    <property type="match status" value="1"/>
</dbReference>
<dbReference type="PANTHER" id="PTHR42929:SF1">
    <property type="entry name" value="INNER MEMBRANE ABC TRANSPORTER PERMEASE PROTEIN YDCU-RELATED"/>
    <property type="match status" value="1"/>
</dbReference>
<name>A0A1H8MT78_9EURY</name>
<feature type="domain" description="ABC transmembrane type-1" evidence="9">
    <location>
        <begin position="75"/>
        <end position="272"/>
    </location>
</feature>
<feature type="transmembrane region" description="Helical" evidence="8">
    <location>
        <begin position="113"/>
        <end position="133"/>
    </location>
</feature>
<dbReference type="SUPFAM" id="SSF161098">
    <property type="entry name" value="MetI-like"/>
    <property type="match status" value="1"/>
</dbReference>
<accession>A0A1H8MT78</accession>
<evidence type="ECO:0000256" key="2">
    <source>
        <dbReference type="ARBA" id="ARBA00007069"/>
    </source>
</evidence>
<keyword evidence="11" id="KW-1185">Reference proteome</keyword>
<dbReference type="Pfam" id="PF00528">
    <property type="entry name" value="BPD_transp_1"/>
    <property type="match status" value="1"/>
</dbReference>
<feature type="transmembrane region" description="Helical" evidence="8">
    <location>
        <begin position="153"/>
        <end position="173"/>
    </location>
</feature>
<gene>
    <name evidence="10" type="ORF">SAMN04487948_10176</name>
</gene>
<comment type="similarity">
    <text evidence="2">Belongs to the binding-protein-dependent transport system permease family. CysTW subfamily.</text>
</comment>
<keyword evidence="7 8" id="KW-0472">Membrane</keyword>
<dbReference type="AlphaFoldDB" id="A0A1H8MT78"/>
<dbReference type="InterPro" id="IPR035906">
    <property type="entry name" value="MetI-like_sf"/>
</dbReference>
<keyword evidence="4" id="KW-1003">Cell membrane</keyword>
<organism evidence="10 11">
    <name type="scientific">Halogranum amylolyticum</name>
    <dbReference type="NCBI Taxonomy" id="660520"/>
    <lineage>
        <taxon>Archaea</taxon>
        <taxon>Methanobacteriati</taxon>
        <taxon>Methanobacteriota</taxon>
        <taxon>Stenosarchaea group</taxon>
        <taxon>Halobacteria</taxon>
        <taxon>Halobacteriales</taxon>
        <taxon>Haloferacaceae</taxon>
    </lineage>
</organism>
<evidence type="ECO:0000256" key="5">
    <source>
        <dbReference type="ARBA" id="ARBA00022692"/>
    </source>
</evidence>
<dbReference type="CDD" id="cd06261">
    <property type="entry name" value="TM_PBP2"/>
    <property type="match status" value="1"/>
</dbReference>
<dbReference type="GO" id="GO:0055085">
    <property type="term" value="P:transmembrane transport"/>
    <property type="evidence" value="ECO:0007669"/>
    <property type="project" value="InterPro"/>
</dbReference>
<sequence length="287" mass="30915">MSTRQSRLRTVTRTVGEQLGGRVGNRHLAALGLGFVGVFFVLPILLLVPESLALGTSAPFQAYSRAMQGIYVNAFVRSFLYGIMTTVATLSLAYLIAYYLAFAARRIRMAMTLVIVPLWIAYIVRYFGILLFFSPAGPLADATGYEPSILFTTPAVVIGLANVYLPFAVLPIYNSLNAIDRELVSASRVLGATNWRTIISVIFPLSLPGLVAAGLIVFILAAGSFLGPAVLGGPKQTMIANVIAQAFLDNFNIQFASALAIIYTVLLVGLLLVFNTAFDLREVLGNI</sequence>
<dbReference type="PANTHER" id="PTHR42929">
    <property type="entry name" value="INNER MEMBRANE ABC TRANSPORTER PERMEASE PROTEIN YDCU-RELATED-RELATED"/>
    <property type="match status" value="1"/>
</dbReference>
<evidence type="ECO:0000256" key="4">
    <source>
        <dbReference type="ARBA" id="ARBA00022475"/>
    </source>
</evidence>
<dbReference type="Proteomes" id="UP000199126">
    <property type="component" value="Unassembled WGS sequence"/>
</dbReference>
<evidence type="ECO:0000256" key="3">
    <source>
        <dbReference type="ARBA" id="ARBA00022448"/>
    </source>
</evidence>
<feature type="transmembrane region" description="Helical" evidence="8">
    <location>
        <begin position="251"/>
        <end position="274"/>
    </location>
</feature>
<proteinExistence type="inferred from homology"/>
<dbReference type="InterPro" id="IPR000515">
    <property type="entry name" value="MetI-like"/>
</dbReference>
<evidence type="ECO:0000313" key="11">
    <source>
        <dbReference type="Proteomes" id="UP000199126"/>
    </source>
</evidence>
<evidence type="ECO:0000256" key="7">
    <source>
        <dbReference type="ARBA" id="ARBA00023136"/>
    </source>
</evidence>
<keyword evidence="5 8" id="KW-0812">Transmembrane</keyword>
<evidence type="ECO:0000259" key="9">
    <source>
        <dbReference type="PROSITE" id="PS50928"/>
    </source>
</evidence>
<evidence type="ECO:0000256" key="8">
    <source>
        <dbReference type="RuleBase" id="RU363032"/>
    </source>
</evidence>
<dbReference type="OrthoDB" id="307474at2157"/>
<feature type="transmembrane region" description="Helical" evidence="8">
    <location>
        <begin position="28"/>
        <end position="48"/>
    </location>
</feature>
<feature type="transmembrane region" description="Helical" evidence="8">
    <location>
        <begin position="198"/>
        <end position="231"/>
    </location>
</feature>
<protein>
    <submittedName>
        <fullName evidence="10">Spermidine/putrescine transport system permease protein</fullName>
    </submittedName>
</protein>
<dbReference type="GO" id="GO:0005886">
    <property type="term" value="C:plasma membrane"/>
    <property type="evidence" value="ECO:0007669"/>
    <property type="project" value="UniProtKB-SubCell"/>
</dbReference>